<sequence>MDPDNFSPSLRPWSVTLSPPAFGHIASSRRVDRSDEEVADDLEVDGAASKGKRYDVRSLLRSRSLSPPRRRSPRLSPPEDVSDVSVDRRGRTRAARAARRDDERSPSRPRVKKCVRDRMASADPIRISTSPSDYVVTSSGWSGVRDTASTFIPARAYYLPELLGVLGMTEIEWDGQASRPIVDRERRVIGVLGGRPRGSEYLGLTEQAAEVLEQTRSQGSFQPNQRTGRRGDFTAVTVGISYGNGRQAPGNLRLRPTLLWTMHQLFAMSCFARISGFANSLFRTWNPDVYRLYETTLDALVGNHDSLRRNFLRRDSVFAAATFNFGPNTITNPHVDTLNLAWGWCTITALGPFDPTRGGHLVLWDLGLVIRFPPGSTILIPSAILRHSNVPIQEGERRYSFTQFSAAGLFRWVDNNFRSDATVNEEIRDDPEAQADRARARRTRWMTGVNSFMRFGA</sequence>
<feature type="region of interest" description="Disordered" evidence="1">
    <location>
        <begin position="1"/>
        <end position="118"/>
    </location>
</feature>
<keyword evidence="3" id="KW-1185">Reference proteome</keyword>
<organism evidence="2 3">
    <name type="scientific">Favolaschia claudopus</name>
    <dbReference type="NCBI Taxonomy" id="2862362"/>
    <lineage>
        <taxon>Eukaryota</taxon>
        <taxon>Fungi</taxon>
        <taxon>Dikarya</taxon>
        <taxon>Basidiomycota</taxon>
        <taxon>Agaricomycotina</taxon>
        <taxon>Agaricomycetes</taxon>
        <taxon>Agaricomycetidae</taxon>
        <taxon>Agaricales</taxon>
        <taxon>Marasmiineae</taxon>
        <taxon>Mycenaceae</taxon>
        <taxon>Favolaschia</taxon>
    </lineage>
</organism>
<name>A0AAW0AW11_9AGAR</name>
<accession>A0AAW0AW11</accession>
<evidence type="ECO:0000313" key="3">
    <source>
        <dbReference type="Proteomes" id="UP001362999"/>
    </source>
</evidence>
<evidence type="ECO:0000256" key="1">
    <source>
        <dbReference type="SAM" id="MobiDB-lite"/>
    </source>
</evidence>
<dbReference type="Gene3D" id="3.60.130.30">
    <property type="match status" value="1"/>
</dbReference>
<dbReference type="Proteomes" id="UP001362999">
    <property type="component" value="Unassembled WGS sequence"/>
</dbReference>
<comment type="caution">
    <text evidence="2">The sequence shown here is derived from an EMBL/GenBank/DDBJ whole genome shotgun (WGS) entry which is preliminary data.</text>
</comment>
<protein>
    <submittedName>
        <fullName evidence="2">Uncharacterized protein</fullName>
    </submittedName>
</protein>
<reference evidence="2 3" key="1">
    <citation type="journal article" date="2024" name="J Genomics">
        <title>Draft genome sequencing and assembly of Favolaschia claudopus CIRM-BRFM 2984 isolated from oak limbs.</title>
        <authorList>
            <person name="Navarro D."/>
            <person name="Drula E."/>
            <person name="Chaduli D."/>
            <person name="Cazenave R."/>
            <person name="Ahrendt S."/>
            <person name="Wang J."/>
            <person name="Lipzen A."/>
            <person name="Daum C."/>
            <person name="Barry K."/>
            <person name="Grigoriev I.V."/>
            <person name="Favel A."/>
            <person name="Rosso M.N."/>
            <person name="Martin F."/>
        </authorList>
    </citation>
    <scope>NUCLEOTIDE SEQUENCE [LARGE SCALE GENOMIC DNA]</scope>
    <source>
        <strain evidence="2 3">CIRM-BRFM 2984</strain>
    </source>
</reference>
<dbReference type="AlphaFoldDB" id="A0AAW0AW11"/>
<proteinExistence type="predicted"/>
<evidence type="ECO:0000313" key="2">
    <source>
        <dbReference type="EMBL" id="KAK7017237.1"/>
    </source>
</evidence>
<dbReference type="EMBL" id="JAWWNJ010000048">
    <property type="protein sequence ID" value="KAK7017237.1"/>
    <property type="molecule type" value="Genomic_DNA"/>
</dbReference>
<feature type="compositionally biased region" description="Acidic residues" evidence="1">
    <location>
        <begin position="34"/>
        <end position="44"/>
    </location>
</feature>
<gene>
    <name evidence="2" type="ORF">R3P38DRAFT_3320583</name>
</gene>